<keyword evidence="4 7" id="KW-0413">Isomerase</keyword>
<evidence type="ECO:0000259" key="6">
    <source>
        <dbReference type="PROSITE" id="PS50059"/>
    </source>
</evidence>
<protein>
    <recommendedName>
        <fullName evidence="2 4">peptidylprolyl isomerase</fullName>
        <ecNumber evidence="2 4">5.2.1.8</ecNumber>
    </recommendedName>
</protein>
<dbReference type="InterPro" id="IPR001179">
    <property type="entry name" value="PPIase_FKBP_dom"/>
</dbReference>
<feature type="domain" description="PPIase FKBP-type" evidence="6">
    <location>
        <begin position="127"/>
        <end position="227"/>
    </location>
</feature>
<evidence type="ECO:0000313" key="7">
    <source>
        <dbReference type="EMBL" id="BFD45963.1"/>
    </source>
</evidence>
<dbReference type="AlphaFoldDB" id="A0AAT9G808"/>
<sequence>MQKALSLIIAAAIIYSIVQMKMLSPPEDKDPKVQTTNDAENNKNTTAAPEQPNIPLTGNFLEKTVSKVLINALKTEEGRLFFEHLLQPTNKPITDGKYTIEVNRDLIQPMFKINSFGNGTKGPATCGHVVTLRYQLLDINNNLLSENTKTFTLGSRAIMPGLDSVVVGMMVGQTRQAVLPAKYAYYNQQYKEEDREHDAPYRVNIVLNSILPNNFVDSNEVKIFDDEIAYRIPLLCGDKVGVDVKITKLSNGQVIYDSVQKGKKLDIKIGDINYPLIVSYALHGKVPVGTRTVIAKGKSFKALGSNINKMLNQDKIPMDEYLMLELTNFQTE</sequence>
<dbReference type="GO" id="GO:0003755">
    <property type="term" value="F:peptidyl-prolyl cis-trans isomerase activity"/>
    <property type="evidence" value="ECO:0007669"/>
    <property type="project" value="UniProtKB-KW"/>
</dbReference>
<dbReference type="Gene3D" id="3.10.50.40">
    <property type="match status" value="1"/>
</dbReference>
<dbReference type="SUPFAM" id="SSF54534">
    <property type="entry name" value="FKBP-like"/>
    <property type="match status" value="1"/>
</dbReference>
<feature type="compositionally biased region" description="Polar residues" evidence="5">
    <location>
        <begin position="33"/>
        <end position="48"/>
    </location>
</feature>
<accession>A0AAT9G808</accession>
<evidence type="ECO:0000256" key="2">
    <source>
        <dbReference type="ARBA" id="ARBA00013194"/>
    </source>
</evidence>
<feature type="region of interest" description="Disordered" evidence="5">
    <location>
        <begin position="26"/>
        <end position="56"/>
    </location>
</feature>
<evidence type="ECO:0000256" key="1">
    <source>
        <dbReference type="ARBA" id="ARBA00000971"/>
    </source>
</evidence>
<evidence type="ECO:0000256" key="4">
    <source>
        <dbReference type="PROSITE-ProRule" id="PRU00277"/>
    </source>
</evidence>
<gene>
    <name evidence="7" type="ORF">DMENIID0002_06090</name>
</gene>
<comment type="catalytic activity">
    <reaction evidence="1 4">
        <text>[protein]-peptidylproline (omega=180) = [protein]-peptidylproline (omega=0)</text>
        <dbReference type="Rhea" id="RHEA:16237"/>
        <dbReference type="Rhea" id="RHEA-COMP:10747"/>
        <dbReference type="Rhea" id="RHEA-COMP:10748"/>
        <dbReference type="ChEBI" id="CHEBI:83833"/>
        <dbReference type="ChEBI" id="CHEBI:83834"/>
        <dbReference type="EC" id="5.2.1.8"/>
    </reaction>
</comment>
<dbReference type="PROSITE" id="PS50059">
    <property type="entry name" value="FKBP_PPIASE"/>
    <property type="match status" value="1"/>
</dbReference>
<evidence type="ECO:0000256" key="5">
    <source>
        <dbReference type="SAM" id="MobiDB-lite"/>
    </source>
</evidence>
<keyword evidence="3 4" id="KW-0697">Rotamase</keyword>
<name>A0AAT9G808_9RICK</name>
<reference evidence="7" key="1">
    <citation type="submission" date="2024-01" db="EMBL/GenBank/DDBJ databases">
        <title>Sequencing the genomes of a sandfly, Sergentomyia squamirostris, and its two endosymbionts.</title>
        <authorList>
            <person name="Itokawa K."/>
            <person name="Sanjoba C."/>
        </authorList>
    </citation>
    <scope>NUCLEOTIDE SEQUENCE</scope>
    <source>
        <strain evidence="7">RiSSQ</strain>
    </source>
</reference>
<evidence type="ECO:0000256" key="3">
    <source>
        <dbReference type="ARBA" id="ARBA00023110"/>
    </source>
</evidence>
<dbReference type="Pfam" id="PF00254">
    <property type="entry name" value="FKBP_C"/>
    <property type="match status" value="1"/>
</dbReference>
<proteinExistence type="predicted"/>
<dbReference type="EMBL" id="AP029170">
    <property type="protein sequence ID" value="BFD45963.1"/>
    <property type="molecule type" value="Genomic_DNA"/>
</dbReference>
<dbReference type="EC" id="5.2.1.8" evidence="2 4"/>
<dbReference type="InterPro" id="IPR046357">
    <property type="entry name" value="PPIase_dom_sf"/>
</dbReference>
<organism evidence="7">
    <name type="scientific">Candidatus Tisiphia endosymbiont of Sergentomyia squamirostris</name>
    <dbReference type="NCBI Taxonomy" id="3113639"/>
    <lineage>
        <taxon>Bacteria</taxon>
        <taxon>Pseudomonadati</taxon>
        <taxon>Pseudomonadota</taxon>
        <taxon>Alphaproteobacteria</taxon>
        <taxon>Rickettsiales</taxon>
        <taxon>Rickettsiaceae</taxon>
        <taxon>Rickettsieae</taxon>
        <taxon>Candidatus Tisiphia</taxon>
    </lineage>
</organism>